<sequence>MLKVAFDRMRSFWRRDRGAITVEFVVTLPILLAVLMFVQQYGEAMRIRNAMDIGVRDAARFLSRAPIDEVSGGIPETFVCRARTIVTDRLAIYGATPFSASVDGVTADGCSGLYIDDATGDAATYDDGALIADALLIVATEDAVAVSASYGVQLTFAQAFASRKQDVVVTLDNLGNTVQTLTARTDLPEDQEDLNRSIIMTVIETWPRTQ</sequence>
<evidence type="ECO:0000256" key="1">
    <source>
        <dbReference type="SAM" id="Phobius"/>
    </source>
</evidence>
<dbReference type="OrthoDB" id="7860729at2"/>
<protein>
    <recommendedName>
        <fullName evidence="2">TadE-like domain-containing protein</fullName>
    </recommendedName>
</protein>
<feature type="transmembrane region" description="Helical" evidence="1">
    <location>
        <begin position="20"/>
        <end position="38"/>
    </location>
</feature>
<keyword evidence="1" id="KW-0812">Transmembrane</keyword>
<dbReference type="Pfam" id="PF07811">
    <property type="entry name" value="TadE"/>
    <property type="match status" value="1"/>
</dbReference>
<keyword evidence="1" id="KW-1133">Transmembrane helix</keyword>
<proteinExistence type="predicted"/>
<keyword evidence="1" id="KW-0472">Membrane</keyword>
<dbReference type="InterPro" id="IPR012495">
    <property type="entry name" value="TadE-like_dom"/>
</dbReference>
<reference evidence="3 4" key="1">
    <citation type="submission" date="2018-03" db="EMBL/GenBank/DDBJ databases">
        <authorList>
            <person name="Keele B.F."/>
        </authorList>
    </citation>
    <scope>NUCLEOTIDE SEQUENCE [LARGE SCALE GENOMIC DNA]</scope>
    <source>
        <strain evidence="3 4">CeCT 8812</strain>
    </source>
</reference>
<dbReference type="AlphaFoldDB" id="A0A2R8A8Q8"/>
<accession>A0A2R8A8Q8</accession>
<evidence type="ECO:0000259" key="2">
    <source>
        <dbReference type="Pfam" id="PF07811"/>
    </source>
</evidence>
<evidence type="ECO:0000313" key="4">
    <source>
        <dbReference type="Proteomes" id="UP000244932"/>
    </source>
</evidence>
<dbReference type="RefSeq" id="WP_146186118.1">
    <property type="nucleotide sequence ID" value="NZ_OMKW01000001.1"/>
</dbReference>
<name>A0A2R8A8Q8_9RHOB</name>
<dbReference type="Proteomes" id="UP000244932">
    <property type="component" value="Unassembled WGS sequence"/>
</dbReference>
<feature type="domain" description="TadE-like" evidence="2">
    <location>
        <begin position="18"/>
        <end position="60"/>
    </location>
</feature>
<organism evidence="3 4">
    <name type="scientific">Pontivivens insulae</name>
    <dbReference type="NCBI Taxonomy" id="1639689"/>
    <lineage>
        <taxon>Bacteria</taxon>
        <taxon>Pseudomonadati</taxon>
        <taxon>Pseudomonadota</taxon>
        <taxon>Alphaproteobacteria</taxon>
        <taxon>Rhodobacterales</taxon>
        <taxon>Paracoccaceae</taxon>
        <taxon>Pontivivens</taxon>
    </lineage>
</organism>
<evidence type="ECO:0000313" key="3">
    <source>
        <dbReference type="EMBL" id="SPF28611.1"/>
    </source>
</evidence>
<keyword evidence="4" id="KW-1185">Reference proteome</keyword>
<gene>
    <name evidence="3" type="ORF">POI8812_00913</name>
</gene>
<dbReference type="EMBL" id="OMKW01000001">
    <property type="protein sequence ID" value="SPF28611.1"/>
    <property type="molecule type" value="Genomic_DNA"/>
</dbReference>